<dbReference type="Proteomes" id="UP001203036">
    <property type="component" value="Unassembled WGS sequence"/>
</dbReference>
<organism evidence="1 2">
    <name type="scientific">Lutimaribacter degradans</name>
    <dbReference type="NCBI Taxonomy" id="2945989"/>
    <lineage>
        <taxon>Bacteria</taxon>
        <taxon>Pseudomonadati</taxon>
        <taxon>Pseudomonadota</taxon>
        <taxon>Alphaproteobacteria</taxon>
        <taxon>Rhodobacterales</taxon>
        <taxon>Roseobacteraceae</taxon>
        <taxon>Lutimaribacter</taxon>
    </lineage>
</organism>
<name>A0ACC5ZUR3_9RHOB</name>
<evidence type="ECO:0000313" key="1">
    <source>
        <dbReference type="EMBL" id="MCM2561822.1"/>
    </source>
</evidence>
<sequence length="306" mass="32550">MLRAILALLLSVAPAAALELGLPSNARVTAETVSSLDSYRLPTGRYDAGNLPARVIEGRVERRAWRIDGQGLTTMQILGPLRTQLEYAGYDILFECADTVCGGFDFRFEIEVLPAPAMYISLSDFRFLSARKDAQDHITLLVSRTGNAGYVQLVRVTGEAAENVPGVSVSDKPDGNLDGGATGVAQLLVAQGYAVLSDLDFGTGSSELSEGSYASLSALAAFMQDNPQARIALVGHTDAVGALDGNIALSRRRAASVLERLAESYDVPRERMAAEGMGYLSPVAPNTTAAGREANRRVEVVLLNTE</sequence>
<dbReference type="EMBL" id="JAMQGO010000003">
    <property type="protein sequence ID" value="MCM2561822.1"/>
    <property type="molecule type" value="Genomic_DNA"/>
</dbReference>
<comment type="caution">
    <text evidence="1">The sequence shown here is derived from an EMBL/GenBank/DDBJ whole genome shotgun (WGS) entry which is preliminary data.</text>
</comment>
<protein>
    <submittedName>
        <fullName evidence="1">OmpA family protein</fullName>
    </submittedName>
</protein>
<accession>A0ACC5ZUR3</accession>
<proteinExistence type="predicted"/>
<gene>
    <name evidence="1" type="ORF">M8744_06680</name>
</gene>
<keyword evidence="2" id="KW-1185">Reference proteome</keyword>
<reference evidence="1" key="1">
    <citation type="submission" date="2022-06" db="EMBL/GenBank/DDBJ databases">
        <title>Lutimaribacter sp. EGI FJ00013, a novel bacterium isolated from a salt lake sediment enrichment.</title>
        <authorList>
            <person name="Gao L."/>
            <person name="Fang B.-Z."/>
            <person name="Li W.-J."/>
        </authorList>
    </citation>
    <scope>NUCLEOTIDE SEQUENCE</scope>
    <source>
        <strain evidence="1">EGI FJ00013</strain>
    </source>
</reference>
<evidence type="ECO:0000313" key="2">
    <source>
        <dbReference type="Proteomes" id="UP001203036"/>
    </source>
</evidence>